<keyword evidence="2" id="KW-1185">Reference proteome</keyword>
<dbReference type="VEuPathDB" id="FungiDB:MMYC01_208558"/>
<dbReference type="EMBL" id="LCTW02000367">
    <property type="protein sequence ID" value="KXX74295.1"/>
    <property type="molecule type" value="Genomic_DNA"/>
</dbReference>
<evidence type="ECO:0000313" key="1">
    <source>
        <dbReference type="EMBL" id="KXX74295.1"/>
    </source>
</evidence>
<protein>
    <submittedName>
        <fullName evidence="1">Uncharacterized protein</fullName>
    </submittedName>
</protein>
<evidence type="ECO:0000313" key="2">
    <source>
        <dbReference type="Proteomes" id="UP000078237"/>
    </source>
</evidence>
<reference evidence="1 2" key="1">
    <citation type="journal article" date="2016" name="Genome Announc.">
        <title>Genome Sequence of Madurella mycetomatis mm55, Isolated from a Human Mycetoma Case in Sudan.</title>
        <authorList>
            <person name="Smit S."/>
            <person name="Derks M.F."/>
            <person name="Bervoets S."/>
            <person name="Fahal A."/>
            <person name="van Leeuwen W."/>
            <person name="van Belkum A."/>
            <person name="van de Sande W.W."/>
        </authorList>
    </citation>
    <scope>NUCLEOTIDE SEQUENCE [LARGE SCALE GENOMIC DNA]</scope>
    <source>
        <strain evidence="2">mm55</strain>
    </source>
</reference>
<accession>A0A175VSS4</accession>
<dbReference type="OrthoDB" id="4586421at2759"/>
<sequence>MVRSVDEEHKLAYYETNAYRLVPCRIHFTDWEGDPVVGRVFIYAGNAWALKQGRFDRSLWELQMGVQFPPKRNREDVKD</sequence>
<proteinExistence type="predicted"/>
<organism evidence="1 2">
    <name type="scientific">Madurella mycetomatis</name>
    <dbReference type="NCBI Taxonomy" id="100816"/>
    <lineage>
        <taxon>Eukaryota</taxon>
        <taxon>Fungi</taxon>
        <taxon>Dikarya</taxon>
        <taxon>Ascomycota</taxon>
        <taxon>Pezizomycotina</taxon>
        <taxon>Sordariomycetes</taxon>
        <taxon>Sordariomycetidae</taxon>
        <taxon>Sordariales</taxon>
        <taxon>Sordariales incertae sedis</taxon>
        <taxon>Madurella</taxon>
    </lineage>
</organism>
<name>A0A175VSS4_9PEZI</name>
<gene>
    <name evidence="1" type="ORF">MMYC01_208558</name>
</gene>
<dbReference type="Proteomes" id="UP000078237">
    <property type="component" value="Unassembled WGS sequence"/>
</dbReference>
<comment type="caution">
    <text evidence="1">The sequence shown here is derived from an EMBL/GenBank/DDBJ whole genome shotgun (WGS) entry which is preliminary data.</text>
</comment>
<dbReference type="AlphaFoldDB" id="A0A175VSS4"/>